<accession>Q98RP0</accession>
<evidence type="ECO:0000259" key="1">
    <source>
        <dbReference type="Pfam" id="PF01458"/>
    </source>
</evidence>
<dbReference type="PIR" id="D90097">
    <property type="entry name" value="D90097"/>
</dbReference>
<dbReference type="PANTHER" id="PTHR43575:SF1">
    <property type="entry name" value="PROTEIN ABCI7, CHLOROPLASTIC"/>
    <property type="match status" value="1"/>
</dbReference>
<reference evidence="2 4" key="1">
    <citation type="journal article" date="2001" name="Nature">
        <title>The highly reduced genome of an enslaved algal nucleus.</title>
        <authorList>
            <person name="Douglas S."/>
            <person name="Zauner S."/>
            <person name="Fraunholz M."/>
            <person name="Beaton M."/>
            <person name="Penny S."/>
            <person name="Deng L."/>
            <person name="Wu X."/>
            <person name="Reith M."/>
            <person name="Cavalier-Smith T."/>
            <person name="Maier U."/>
        </authorList>
    </citation>
    <scope>NUCLEOTIDE SEQUENCE [LARGE SCALE GENOMIC DNA]</scope>
</reference>
<dbReference type="GO" id="GO:0016226">
    <property type="term" value="P:iron-sulfur cluster assembly"/>
    <property type="evidence" value="ECO:0007669"/>
    <property type="project" value="InterPro"/>
</dbReference>
<dbReference type="EMBL" id="AF165818">
    <property type="protein sequence ID" value="AAK39907.1"/>
    <property type="molecule type" value="Genomic_DNA"/>
</dbReference>
<dbReference type="InterPro" id="IPR000825">
    <property type="entry name" value="SUF_FeS_clus_asmbl_SufBD_core"/>
</dbReference>
<dbReference type="Pfam" id="PF01458">
    <property type="entry name" value="SUFBD_core"/>
    <property type="match status" value="1"/>
</dbReference>
<dbReference type="Proteomes" id="UP000242167">
    <property type="component" value="Nucleomorph 1"/>
</dbReference>
<dbReference type="InterPro" id="IPR011542">
    <property type="entry name" value="SUF_FeS_clus_asmbl_SufD"/>
</dbReference>
<proteinExistence type="predicted"/>
<protein>
    <recommendedName>
        <fullName evidence="1">SUF system FeS cluster assembly SufBD core domain-containing protein</fullName>
    </recommendedName>
</protein>
<organism evidence="2 4">
    <name type="scientific">Guillardia theta</name>
    <name type="common">Cryptophyte</name>
    <name type="synonym">Cryptomonas phi</name>
    <dbReference type="NCBI Taxonomy" id="55529"/>
    <lineage>
        <taxon>Eukaryota</taxon>
        <taxon>Cryptophyceae</taxon>
        <taxon>Pyrenomonadales</taxon>
        <taxon>Geminigeraceae</taxon>
        <taxon>Guillardia</taxon>
    </lineage>
</organism>
<gene>
    <name evidence="2" type="primary">orf467</name>
    <name evidence="3" type="ORF">GTHE00462_LOCUS13999</name>
</gene>
<dbReference type="AlphaFoldDB" id="Q98RP0"/>
<keyword evidence="2" id="KW-0542">Nucleomorph</keyword>
<evidence type="ECO:0000313" key="4">
    <source>
        <dbReference type="Proteomes" id="UP000242167"/>
    </source>
</evidence>
<feature type="domain" description="SUF system FeS cluster assembly SufBD core" evidence="1">
    <location>
        <begin position="213"/>
        <end position="442"/>
    </location>
</feature>
<dbReference type="GeneID" id="857394"/>
<name>Q98RP0_GUITH</name>
<evidence type="ECO:0000313" key="3">
    <source>
        <dbReference type="EMBL" id="CAE2297088.1"/>
    </source>
</evidence>
<dbReference type="NCBIfam" id="TIGR01981">
    <property type="entry name" value="sufD"/>
    <property type="match status" value="1"/>
</dbReference>
<dbReference type="InterPro" id="IPR037284">
    <property type="entry name" value="SUF_FeS_clus_asmbl_SufBD_sf"/>
</dbReference>
<reference evidence="3" key="2">
    <citation type="submission" date="2021-01" db="EMBL/GenBank/DDBJ databases">
        <authorList>
            <person name="Corre E."/>
            <person name="Pelletier E."/>
            <person name="Niang G."/>
            <person name="Scheremetjew M."/>
            <person name="Finn R."/>
            <person name="Kale V."/>
            <person name="Holt S."/>
            <person name="Cochrane G."/>
            <person name="Meng A."/>
            <person name="Brown T."/>
            <person name="Cohen L."/>
        </authorList>
    </citation>
    <scope>NUCLEOTIDE SEQUENCE</scope>
    <source>
        <strain evidence="3">CCMP 2712</strain>
    </source>
</reference>
<dbReference type="SUPFAM" id="SSF101960">
    <property type="entry name" value="Stabilizer of iron transporter SufD"/>
    <property type="match status" value="1"/>
</dbReference>
<geneLocation type="nucleomorph" evidence="2"/>
<sequence>MFINCYIYDYRTNIKTSRRNKIEYKCSNINKVNMTNPMVQKQNIEIKWLESFIKTQNSVEDMHLSNWKKIGLKLIKNYTFPSKNDEVWRFTDLKKLYNLNFNKHPSESDILEFCDKINIENKIIFENGKLVYFDKTLSENKMIEIKKFTELNNDEKKKVLELSNSGECGISGGFFSILNITSINDIYILKFNEDFTIETNINLISIGASNENQEIGFSKRLLVLLENKSEVKFNLINTSTKKEDIYFENSCINFYLKENSNLVLQNINNSVGSSNIMNTIHVDLNKGSFFTFNSISFGGDFERINIGVDMNGPESQCKLNGVFINHQNKIADIHSRISHNFPNCKSSQFQKNILNNFSHAIFAGKIQIQFGAENSEAEQLCRTLMLSPKSRIDSIPILEINNENVKCSHGATVSDIDDEQMFYLISRGIEKKIAQLILIKGFINESLIPLPLYLKNSIEKKIFSLLE</sequence>
<dbReference type="RefSeq" id="XP_001713612.1">
    <property type="nucleotide sequence ID" value="XM_001713560.1"/>
</dbReference>
<dbReference type="PANTHER" id="PTHR43575">
    <property type="entry name" value="PROTEIN ABCI7, CHLOROPLASTIC"/>
    <property type="match status" value="1"/>
</dbReference>
<dbReference type="EMBL" id="HBKN01017758">
    <property type="protein sequence ID" value="CAE2297088.1"/>
    <property type="molecule type" value="Transcribed_RNA"/>
</dbReference>
<evidence type="ECO:0000313" key="2">
    <source>
        <dbReference type="EMBL" id="AAK39907.1"/>
    </source>
</evidence>
<dbReference type="InterPro" id="IPR055346">
    <property type="entry name" value="Fe-S_cluster_assembly_SufBD"/>
</dbReference>